<comment type="caution">
    <text evidence="2">The sequence shown here is derived from an EMBL/GenBank/DDBJ whole genome shotgun (WGS) entry which is preliminary data.</text>
</comment>
<evidence type="ECO:0000256" key="1">
    <source>
        <dbReference type="SAM" id="MobiDB-lite"/>
    </source>
</evidence>
<name>A0AAD4LC39_9AGAM</name>
<accession>A0AAD4LC39</accession>
<keyword evidence="3" id="KW-1185">Reference proteome</keyword>
<organism evidence="2 3">
    <name type="scientific">Lactarius akahatsu</name>
    <dbReference type="NCBI Taxonomy" id="416441"/>
    <lineage>
        <taxon>Eukaryota</taxon>
        <taxon>Fungi</taxon>
        <taxon>Dikarya</taxon>
        <taxon>Basidiomycota</taxon>
        <taxon>Agaricomycotina</taxon>
        <taxon>Agaricomycetes</taxon>
        <taxon>Russulales</taxon>
        <taxon>Russulaceae</taxon>
        <taxon>Lactarius</taxon>
    </lineage>
</organism>
<feature type="region of interest" description="Disordered" evidence="1">
    <location>
        <begin position="138"/>
        <end position="180"/>
    </location>
</feature>
<evidence type="ECO:0000313" key="3">
    <source>
        <dbReference type="Proteomes" id="UP001201163"/>
    </source>
</evidence>
<protein>
    <submittedName>
        <fullName evidence="2">Uncharacterized protein</fullName>
    </submittedName>
</protein>
<dbReference type="EMBL" id="JAKELL010000042">
    <property type="protein sequence ID" value="KAH8988374.1"/>
    <property type="molecule type" value="Genomic_DNA"/>
</dbReference>
<dbReference type="Proteomes" id="UP001201163">
    <property type="component" value="Unassembled WGS sequence"/>
</dbReference>
<dbReference type="AlphaFoldDB" id="A0AAD4LC39"/>
<reference evidence="2" key="1">
    <citation type="submission" date="2022-01" db="EMBL/GenBank/DDBJ databases">
        <title>Comparative genomics reveals a dynamic genome evolution in the ectomycorrhizal milk-cap (Lactarius) mushrooms.</title>
        <authorList>
            <consortium name="DOE Joint Genome Institute"/>
            <person name="Lebreton A."/>
            <person name="Tang N."/>
            <person name="Kuo A."/>
            <person name="LaButti K."/>
            <person name="Drula E."/>
            <person name="Barry K."/>
            <person name="Clum A."/>
            <person name="Lipzen A."/>
            <person name="Mousain D."/>
            <person name="Ng V."/>
            <person name="Wang R."/>
            <person name="Wang X."/>
            <person name="Dai Y."/>
            <person name="Henrissat B."/>
            <person name="Grigoriev I.V."/>
            <person name="Guerin-Laguette A."/>
            <person name="Yu F."/>
            <person name="Martin F.M."/>
        </authorList>
    </citation>
    <scope>NUCLEOTIDE SEQUENCE</scope>
    <source>
        <strain evidence="2">QP</strain>
    </source>
</reference>
<sequence length="180" mass="20392">MRARGLGLSHRIIIPKRNGKSYRSHLSNFTIIWSRGPSFFVRRVRTELPILGSHFTIGWVGRTNLCRRFSSPGYVVRAFHQKEPTPIVVSLQLMAMAIGTGFPKMVIKQRRTAVVTSPIGSNLTETTTRMQQRVLPSAASEIPKMEKKKHTHTATHGNDGNKNKRCFLLSRDEDPRTQTL</sequence>
<feature type="compositionally biased region" description="Basic and acidic residues" evidence="1">
    <location>
        <begin position="170"/>
        <end position="180"/>
    </location>
</feature>
<gene>
    <name evidence="2" type="ORF">EDB92DRAFT_1033699</name>
</gene>
<proteinExistence type="predicted"/>
<evidence type="ECO:0000313" key="2">
    <source>
        <dbReference type="EMBL" id="KAH8988374.1"/>
    </source>
</evidence>